<evidence type="ECO:0000259" key="1">
    <source>
        <dbReference type="PROSITE" id="PS50878"/>
    </source>
</evidence>
<dbReference type="EMBL" id="GECZ01011244">
    <property type="protein sequence ID" value="JAS58525.1"/>
    <property type="molecule type" value="Transcribed_RNA"/>
</dbReference>
<dbReference type="Pfam" id="PF00078">
    <property type="entry name" value="RVT_1"/>
    <property type="match status" value="1"/>
</dbReference>
<dbReference type="CDD" id="cd01650">
    <property type="entry name" value="RT_nLTR_like"/>
    <property type="match status" value="1"/>
</dbReference>
<dbReference type="SUPFAM" id="SSF56672">
    <property type="entry name" value="DNA/RNA polymerases"/>
    <property type="match status" value="1"/>
</dbReference>
<evidence type="ECO:0000313" key="2">
    <source>
        <dbReference type="EMBL" id="JAS58525.1"/>
    </source>
</evidence>
<dbReference type="PROSITE" id="PS50878">
    <property type="entry name" value="RT_POL"/>
    <property type="match status" value="1"/>
</dbReference>
<accession>A0A1B6G7V0</accession>
<feature type="domain" description="Reverse transcriptase" evidence="1">
    <location>
        <begin position="92"/>
        <end position="365"/>
    </location>
</feature>
<reference evidence="2" key="1">
    <citation type="submission" date="2015-11" db="EMBL/GenBank/DDBJ databases">
        <title>De novo transcriptome assembly of four potential Pierce s Disease insect vectors from Arizona vineyards.</title>
        <authorList>
            <person name="Tassone E.E."/>
        </authorList>
    </citation>
    <scope>NUCLEOTIDE SEQUENCE</scope>
</reference>
<sequence>FEIAECFNHHFTKIADITLCNAGQTINNQLSTPKDYGKIPDFILHPTTPEEVSCTLSSLKSKPSAGIDELTSTLLKHCKDEIVSPLCHIINLSFSQGIFPTKLKLAKVFPVHKKGSVTSVENYRPISILPTISKVVEKILLNQLITHLTTFNILTTQQHGFLRGKSTTTAIVQLSEFIIDQLEENTTVTAMLLDFSKAFDCLNHSLLLQKVGNMGIRGAPQNWLASYLKDRQQLVELNYTINNTSHKARSTLLPITRGVPQGSILGPVLFILLTNDLPSYLLDWAQAMLYADDTALLIPNKDSVSLEINSLIALNMTKQYCQHNDLVLNESKTQQLIWKGRRTNDYYGLPEITQDNEAKYLGVTIDDNLSWNSHIDDLCSKLNSSIYALKRIKSSCDNDTAKTAYFSLFESHLRYGLLAWGNSSARNRDRILVLQKKAIRILAGLTPLDSCRPAFGQLGILTIVSLYICEATCFTIAQKPDHLGDNHSYNTRNANDYALPAHHLTLFEKKPTYMGRKLFNQLPDDLKRCREDKNFKTSLKTWLLQKSFYTSEELLTA</sequence>
<dbReference type="GO" id="GO:0071897">
    <property type="term" value="P:DNA biosynthetic process"/>
    <property type="evidence" value="ECO:0007669"/>
    <property type="project" value="UniProtKB-ARBA"/>
</dbReference>
<gene>
    <name evidence="2" type="ORF">g.15431</name>
</gene>
<dbReference type="InterPro" id="IPR043502">
    <property type="entry name" value="DNA/RNA_pol_sf"/>
</dbReference>
<name>A0A1B6G7V0_9HEMI</name>
<dbReference type="PANTHER" id="PTHR33332">
    <property type="entry name" value="REVERSE TRANSCRIPTASE DOMAIN-CONTAINING PROTEIN"/>
    <property type="match status" value="1"/>
</dbReference>
<proteinExistence type="predicted"/>
<protein>
    <recommendedName>
        <fullName evidence="1">Reverse transcriptase domain-containing protein</fullName>
    </recommendedName>
</protein>
<organism evidence="2">
    <name type="scientific">Cuerna arida</name>
    <dbReference type="NCBI Taxonomy" id="1464854"/>
    <lineage>
        <taxon>Eukaryota</taxon>
        <taxon>Metazoa</taxon>
        <taxon>Ecdysozoa</taxon>
        <taxon>Arthropoda</taxon>
        <taxon>Hexapoda</taxon>
        <taxon>Insecta</taxon>
        <taxon>Pterygota</taxon>
        <taxon>Neoptera</taxon>
        <taxon>Paraneoptera</taxon>
        <taxon>Hemiptera</taxon>
        <taxon>Auchenorrhyncha</taxon>
        <taxon>Membracoidea</taxon>
        <taxon>Cicadellidae</taxon>
        <taxon>Cicadellinae</taxon>
        <taxon>Proconiini</taxon>
        <taxon>Cuerna</taxon>
    </lineage>
</organism>
<feature type="non-terminal residue" evidence="2">
    <location>
        <position position="1"/>
    </location>
</feature>
<dbReference type="InterPro" id="IPR000477">
    <property type="entry name" value="RT_dom"/>
</dbReference>
<dbReference type="AlphaFoldDB" id="A0A1B6G7V0"/>